<evidence type="ECO:0000313" key="4">
    <source>
        <dbReference type="EMBL" id="SFN82569.1"/>
    </source>
</evidence>
<accession>A0A1I5C6F1</accession>
<reference evidence="5" key="1">
    <citation type="submission" date="2016-10" db="EMBL/GenBank/DDBJ databases">
        <authorList>
            <person name="Varghese N."/>
            <person name="Submissions S."/>
        </authorList>
    </citation>
    <scope>NUCLEOTIDE SEQUENCE [LARGE SCALE GENOMIC DNA]</scope>
    <source>
        <strain evidence="5">DSM 23925</strain>
    </source>
</reference>
<dbReference type="EMBL" id="FOVN01000004">
    <property type="protein sequence ID" value="SFN82569.1"/>
    <property type="molecule type" value="Genomic_DNA"/>
</dbReference>
<keyword evidence="5" id="KW-1185">Reference proteome</keyword>
<dbReference type="Pfam" id="PF10988">
    <property type="entry name" value="DUF2807"/>
    <property type="match status" value="1"/>
</dbReference>
<dbReference type="InterPro" id="IPR021255">
    <property type="entry name" value="DUF2807"/>
</dbReference>
<dbReference type="Gene3D" id="2.160.20.120">
    <property type="match status" value="1"/>
</dbReference>
<feature type="chain" id="PRO_5011722458" evidence="2">
    <location>
        <begin position="20"/>
        <end position="240"/>
    </location>
</feature>
<dbReference type="OrthoDB" id="5585143at2"/>
<feature type="signal peptide" evidence="2">
    <location>
        <begin position="1"/>
        <end position="19"/>
    </location>
</feature>
<evidence type="ECO:0000313" key="5">
    <source>
        <dbReference type="Proteomes" id="UP000198705"/>
    </source>
</evidence>
<sequence length="240" mass="25166">MKNHVLLLAILLTSAISCAQFGKKVSGNGNVVTIERTTDDYEGIGCAGPFDYILVAGTEGKLKIEGEENLLQYVITEVKNGKLIVKTENNINLKTSSGKTIKVTIPFKDIDQVSLAGSGDLYTNDPINADEFEVDLAGSGDVSLDIVANKIESHLAGSGDITLNGKTTDLEITISGSGDYSCYGLEADNTEVTISGSGDVQVVSNAYLKVRVSGSGDVTYKGNPAKEDTKVSGSGSVSMK</sequence>
<dbReference type="PANTHER" id="PTHR39200:SF1">
    <property type="entry name" value="AUTO-TRANSPORTER ADHESIN HEAD GIN DOMAIN-CONTAINING PROTEIN-RELATED"/>
    <property type="match status" value="1"/>
</dbReference>
<evidence type="ECO:0000256" key="2">
    <source>
        <dbReference type="SAM" id="SignalP"/>
    </source>
</evidence>
<dbReference type="PANTHER" id="PTHR39200">
    <property type="entry name" value="HYPOTHETICAL EXPORTED PROTEIN"/>
    <property type="match status" value="1"/>
</dbReference>
<protein>
    <submittedName>
        <fullName evidence="4">Putative auto-transporter adhesin, head GIN domain</fullName>
    </submittedName>
</protein>
<dbReference type="AlphaFoldDB" id="A0A1I5C6F1"/>
<proteinExistence type="predicted"/>
<dbReference type="PROSITE" id="PS51257">
    <property type="entry name" value="PROKAR_LIPOPROTEIN"/>
    <property type="match status" value="1"/>
</dbReference>
<gene>
    <name evidence="4" type="ORF">SAMN04487989_104238</name>
</gene>
<evidence type="ECO:0000259" key="3">
    <source>
        <dbReference type="Pfam" id="PF10988"/>
    </source>
</evidence>
<feature type="region of interest" description="Disordered" evidence="1">
    <location>
        <begin position="218"/>
        <end position="240"/>
    </location>
</feature>
<dbReference type="RefSeq" id="WP_092208614.1">
    <property type="nucleotide sequence ID" value="NZ_FOVN01000004.1"/>
</dbReference>
<evidence type="ECO:0000256" key="1">
    <source>
        <dbReference type="SAM" id="MobiDB-lite"/>
    </source>
</evidence>
<dbReference type="STRING" id="649333.SAMN04487989_104238"/>
<name>A0A1I5C6F1_9FLAO</name>
<keyword evidence="2" id="KW-0732">Signal</keyword>
<organism evidence="4 5">
    <name type="scientific">Bizionia echini</name>
    <dbReference type="NCBI Taxonomy" id="649333"/>
    <lineage>
        <taxon>Bacteria</taxon>
        <taxon>Pseudomonadati</taxon>
        <taxon>Bacteroidota</taxon>
        <taxon>Flavobacteriia</taxon>
        <taxon>Flavobacteriales</taxon>
        <taxon>Flavobacteriaceae</taxon>
        <taxon>Bizionia</taxon>
    </lineage>
</organism>
<dbReference type="Proteomes" id="UP000198705">
    <property type="component" value="Unassembled WGS sequence"/>
</dbReference>
<feature type="compositionally biased region" description="Polar residues" evidence="1">
    <location>
        <begin position="231"/>
        <end position="240"/>
    </location>
</feature>
<feature type="domain" description="Putative auto-transporter adhesin head GIN" evidence="3">
    <location>
        <begin position="40"/>
        <end position="224"/>
    </location>
</feature>